<proteinExistence type="predicted"/>
<protein>
    <recommendedName>
        <fullName evidence="1">Type 4 fimbrial biogenesis protein PilX N-terminal domain-containing protein</fullName>
    </recommendedName>
</protein>
<evidence type="ECO:0000313" key="3">
    <source>
        <dbReference type="Proteomes" id="UP000029443"/>
    </source>
</evidence>
<dbReference type="InterPro" id="IPR025746">
    <property type="entry name" value="PilX_N_dom"/>
</dbReference>
<comment type="caution">
    <text evidence="2">The sequence shown here is derived from an EMBL/GenBank/DDBJ whole genome shotgun (WGS) entry which is preliminary data.</text>
</comment>
<accession>A0ABR4WAG0</accession>
<dbReference type="EMBL" id="ARXU01000015">
    <property type="protein sequence ID" value="KGD60036.1"/>
    <property type="molecule type" value="Genomic_DNA"/>
</dbReference>
<evidence type="ECO:0000259" key="1">
    <source>
        <dbReference type="Pfam" id="PF14341"/>
    </source>
</evidence>
<name>A0ABR4WAG0_9GAMM</name>
<dbReference type="Proteomes" id="UP000029443">
    <property type="component" value="Unassembled WGS sequence"/>
</dbReference>
<reference evidence="2 3" key="1">
    <citation type="submission" date="2012-09" db="EMBL/GenBank/DDBJ databases">
        <title>Genome Sequence of alkane-degrading Bacterium Alcanivorax jadensis T9.</title>
        <authorList>
            <person name="Lai Q."/>
            <person name="Shao Z."/>
        </authorList>
    </citation>
    <scope>NUCLEOTIDE SEQUENCE [LARGE SCALE GENOMIC DNA]</scope>
    <source>
        <strain evidence="2 3">T9</strain>
    </source>
</reference>
<feature type="domain" description="Type 4 fimbrial biogenesis protein PilX N-terminal" evidence="1">
    <location>
        <begin position="13"/>
        <end position="62"/>
    </location>
</feature>
<dbReference type="RefSeq" id="WP_035250043.1">
    <property type="nucleotide sequence ID" value="NZ_ARXU01000015.1"/>
</dbReference>
<gene>
    <name evidence="2" type="ORF">T9A_02992</name>
</gene>
<sequence length="178" mass="18623">MKINAISRGYSQRGAALIVALLILVVVSVLGVSAMKTSMFAAKVATGTQADAMVFEAAESSVADMYNTINNMNEVALTEFLVDQVVARRCLLNSGGRDGACSSGDSMDARKVITASAGASEDGYELISGNQVSATGNSATFVDYSINIQGDAVMDGFNINDRHLQQLLKTGILPGSEM</sequence>
<keyword evidence="3" id="KW-1185">Reference proteome</keyword>
<dbReference type="Pfam" id="PF14341">
    <property type="entry name" value="PilX_N"/>
    <property type="match status" value="1"/>
</dbReference>
<organism evidence="2 3">
    <name type="scientific">Alcanivorax jadensis T9</name>
    <dbReference type="NCBI Taxonomy" id="1177181"/>
    <lineage>
        <taxon>Bacteria</taxon>
        <taxon>Pseudomonadati</taxon>
        <taxon>Pseudomonadota</taxon>
        <taxon>Gammaproteobacteria</taxon>
        <taxon>Oceanospirillales</taxon>
        <taxon>Alcanivoracaceae</taxon>
        <taxon>Alcanivorax</taxon>
    </lineage>
</organism>
<evidence type="ECO:0000313" key="2">
    <source>
        <dbReference type="EMBL" id="KGD60036.1"/>
    </source>
</evidence>